<dbReference type="AlphaFoldDB" id="A0A5D4SWI0"/>
<proteinExistence type="predicted"/>
<sequence>MPYINRFLTNANGAITFVGNTFGLSKQNNANAPGTAHSIGTFSSANATSVDGSYPIGTTADWRQNASSAVLRLPATTTRVLYAELIWGGLYISNDENVSSFINNAITFRTPVGTYTIAPDPATSSTLTASPNNFYVRSANVTNLVTTAGTYTALAVPGTQGNLENTLNSAGWTLAVVYQDPLQKSRNLSFFVGAELTSGTGNTTATVSGFGTPVTGAVNGRLLVSSIEGDSVLTGDQLLFGPTTATLQAVSGPNNPINNFLLLK</sequence>
<dbReference type="RefSeq" id="WP_148988896.1">
    <property type="nucleotide sequence ID" value="NZ_VTEV01000005.1"/>
</dbReference>
<evidence type="ECO:0000313" key="2">
    <source>
        <dbReference type="Proteomes" id="UP000322524"/>
    </source>
</evidence>
<comment type="caution">
    <text evidence="1">The sequence shown here is derived from an EMBL/GenBank/DDBJ whole genome shotgun (WGS) entry which is preliminary data.</text>
</comment>
<accession>A0A5D4SWI0</accession>
<dbReference type="OrthoDB" id="1751088at2"/>
<evidence type="ECO:0000313" key="1">
    <source>
        <dbReference type="EMBL" id="TYS67787.1"/>
    </source>
</evidence>
<protein>
    <submittedName>
        <fullName evidence="1">Uncharacterized protein</fullName>
    </submittedName>
</protein>
<dbReference type="Proteomes" id="UP000322524">
    <property type="component" value="Unassembled WGS sequence"/>
</dbReference>
<reference evidence="1 2" key="1">
    <citation type="submission" date="2019-08" db="EMBL/GenBank/DDBJ databases">
        <title>Bacillus genomes from the desert of Cuatro Cienegas, Coahuila.</title>
        <authorList>
            <person name="Olmedo-Alvarez G."/>
        </authorList>
    </citation>
    <scope>NUCLEOTIDE SEQUENCE [LARGE SCALE GENOMIC DNA]</scope>
    <source>
        <strain evidence="1 2">CH28_1T</strain>
    </source>
</reference>
<name>A0A5D4SWI0_9BACI</name>
<dbReference type="EMBL" id="VTEV01000005">
    <property type="protein sequence ID" value="TYS67787.1"/>
    <property type="molecule type" value="Genomic_DNA"/>
</dbReference>
<gene>
    <name evidence="1" type="ORF">FZC76_14595</name>
</gene>
<organism evidence="1 2">
    <name type="scientific">Sutcliffiella horikoshii</name>
    <dbReference type="NCBI Taxonomy" id="79883"/>
    <lineage>
        <taxon>Bacteria</taxon>
        <taxon>Bacillati</taxon>
        <taxon>Bacillota</taxon>
        <taxon>Bacilli</taxon>
        <taxon>Bacillales</taxon>
        <taxon>Bacillaceae</taxon>
        <taxon>Sutcliffiella</taxon>
    </lineage>
</organism>